<feature type="domain" description="Plastocyanin-like" evidence="9">
    <location>
        <begin position="28"/>
        <end position="140"/>
    </location>
</feature>
<dbReference type="GO" id="GO:0010106">
    <property type="term" value="P:cellular response to iron ion starvation"/>
    <property type="evidence" value="ECO:0007669"/>
    <property type="project" value="TreeGrafter"/>
</dbReference>
<dbReference type="InterPro" id="IPR011707">
    <property type="entry name" value="Cu-oxidase-like_N"/>
</dbReference>
<evidence type="ECO:0000259" key="7">
    <source>
        <dbReference type="Pfam" id="PF00394"/>
    </source>
</evidence>
<feature type="domain" description="Plastocyanin-like" evidence="8">
    <location>
        <begin position="365"/>
        <end position="499"/>
    </location>
</feature>
<evidence type="ECO:0000256" key="3">
    <source>
        <dbReference type="ARBA" id="ARBA00022729"/>
    </source>
</evidence>
<dbReference type="Pfam" id="PF07731">
    <property type="entry name" value="Cu-oxidase_2"/>
    <property type="match status" value="1"/>
</dbReference>
<dbReference type="Pfam" id="PF07732">
    <property type="entry name" value="Cu-oxidase_3"/>
    <property type="match status" value="1"/>
</dbReference>
<evidence type="ECO:0000256" key="6">
    <source>
        <dbReference type="SAM" id="SignalP"/>
    </source>
</evidence>
<dbReference type="PANTHER" id="PTHR11709">
    <property type="entry name" value="MULTI-COPPER OXIDASE"/>
    <property type="match status" value="1"/>
</dbReference>
<dbReference type="Gene3D" id="2.60.40.420">
    <property type="entry name" value="Cupredoxins - blue copper proteins"/>
    <property type="match status" value="3"/>
</dbReference>
<evidence type="ECO:0000256" key="5">
    <source>
        <dbReference type="ARBA" id="ARBA00023008"/>
    </source>
</evidence>
<evidence type="ECO:0000256" key="4">
    <source>
        <dbReference type="ARBA" id="ARBA00023002"/>
    </source>
</evidence>
<dbReference type="InterPro" id="IPR001117">
    <property type="entry name" value="Cu-oxidase_2nd"/>
</dbReference>
<keyword evidence="11" id="KW-1185">Reference proteome</keyword>
<dbReference type="GO" id="GO:0005507">
    <property type="term" value="F:copper ion binding"/>
    <property type="evidence" value="ECO:0007669"/>
    <property type="project" value="InterPro"/>
</dbReference>
<evidence type="ECO:0000256" key="2">
    <source>
        <dbReference type="ARBA" id="ARBA00022723"/>
    </source>
</evidence>
<feature type="signal peptide" evidence="6">
    <location>
        <begin position="1"/>
        <end position="16"/>
    </location>
</feature>
<evidence type="ECO:0000259" key="9">
    <source>
        <dbReference type="Pfam" id="PF07732"/>
    </source>
</evidence>
<accession>A0AAW0QRQ4</accession>
<evidence type="ECO:0000313" key="10">
    <source>
        <dbReference type="EMBL" id="KAK8100138.1"/>
    </source>
</evidence>
<keyword evidence="4" id="KW-0560">Oxidoreductase</keyword>
<feature type="chain" id="PRO_5043553156" evidence="6">
    <location>
        <begin position="17"/>
        <end position="518"/>
    </location>
</feature>
<dbReference type="InterPro" id="IPR008972">
    <property type="entry name" value="Cupredoxin"/>
</dbReference>
<dbReference type="InterPro" id="IPR011706">
    <property type="entry name" value="Cu-oxidase_C"/>
</dbReference>
<name>A0AAW0QRQ4_9PEZI</name>
<comment type="caution">
    <text evidence="10">The sequence shown here is derived from an EMBL/GenBank/DDBJ whole genome shotgun (WGS) entry which is preliminary data.</text>
</comment>
<dbReference type="AlphaFoldDB" id="A0AAW0QRQ4"/>
<evidence type="ECO:0000259" key="8">
    <source>
        <dbReference type="Pfam" id="PF07731"/>
    </source>
</evidence>
<organism evidence="10 11">
    <name type="scientific">Apiospora kogelbergensis</name>
    <dbReference type="NCBI Taxonomy" id="1337665"/>
    <lineage>
        <taxon>Eukaryota</taxon>
        <taxon>Fungi</taxon>
        <taxon>Dikarya</taxon>
        <taxon>Ascomycota</taxon>
        <taxon>Pezizomycotina</taxon>
        <taxon>Sordariomycetes</taxon>
        <taxon>Xylariomycetidae</taxon>
        <taxon>Amphisphaeriales</taxon>
        <taxon>Apiosporaceae</taxon>
        <taxon>Apiospora</taxon>
    </lineage>
</organism>
<dbReference type="PROSITE" id="PS00080">
    <property type="entry name" value="MULTICOPPER_OXIDASE2"/>
    <property type="match status" value="1"/>
</dbReference>
<sequence length="518" mass="57517">MWSHFLPILLIPLVSAKTLELYWELSWKFVAPDGFGRPVVSVNNQWPPPALDGVVGDRVIVHVFNRLGNETASIHWHGLQQIGQNTMDGPAAATQCPIPPGSQFTYDFHVIQAGTYWWHAHVAGQIADGLRGPMNFKDPKAPYQRQIDGELTVTLGDWYHTQAPFLIQQYESAENAAAGGPEPVPDSGLINSGQNITIKVQDRKTYLLRVVNLGNFVGTYLEIEGHQLTIVEADGIYVDPVTVDRLYLSVAQRYAVLLTLKSPRAEEGAILMKAQLDTAMFDSTPANYNPNFYGYLVYDDRKPLPPQKPITNLMTVDDIDLVTARYNPFIDQVDAYDHVDHQIILTMDFTTIDNKNRAIINNVTYVDQKVPTLYTALSVGRLADNPVVYGQNSIPLLIKSGEIVELIINNHDAGSHPWHTHGYNFQIIARNPTNGGDYPGGLLRPPHPRPCRRDTTTVHANGFLALRFRANNPGVHLIHCHIEWHVVAGLVATLIESPTSLQGVVCPYPGTTWTPAAV</sequence>
<dbReference type="GO" id="GO:0033573">
    <property type="term" value="C:high-affinity iron permease complex"/>
    <property type="evidence" value="ECO:0007669"/>
    <property type="project" value="TreeGrafter"/>
</dbReference>
<dbReference type="CDD" id="cd13877">
    <property type="entry name" value="CuRO_2_Fet3p_like"/>
    <property type="match status" value="1"/>
</dbReference>
<evidence type="ECO:0000256" key="1">
    <source>
        <dbReference type="ARBA" id="ARBA00010609"/>
    </source>
</evidence>
<protein>
    <submittedName>
        <fullName evidence="10">Iron transport multicopper oxidase FET3</fullName>
    </submittedName>
</protein>
<dbReference type="InterPro" id="IPR045087">
    <property type="entry name" value="Cu-oxidase_fam"/>
</dbReference>
<keyword evidence="3 6" id="KW-0732">Signal</keyword>
<dbReference type="SUPFAM" id="SSF49503">
    <property type="entry name" value="Cupredoxins"/>
    <property type="match status" value="3"/>
</dbReference>
<reference evidence="10 11" key="1">
    <citation type="submission" date="2023-01" db="EMBL/GenBank/DDBJ databases">
        <title>Analysis of 21 Apiospora genomes using comparative genomics revels a genus with tremendous synthesis potential of carbohydrate active enzymes and secondary metabolites.</title>
        <authorList>
            <person name="Sorensen T."/>
        </authorList>
    </citation>
    <scope>NUCLEOTIDE SEQUENCE [LARGE SCALE GENOMIC DNA]</scope>
    <source>
        <strain evidence="10 11">CBS 117206</strain>
    </source>
</reference>
<gene>
    <name evidence="10" type="ORF">PG999_010512</name>
</gene>
<dbReference type="InterPro" id="IPR044130">
    <property type="entry name" value="CuRO_2_Fet3-like"/>
</dbReference>
<keyword evidence="2" id="KW-0479">Metal-binding</keyword>
<dbReference type="InterPro" id="IPR002355">
    <property type="entry name" value="Cu_oxidase_Cu_BS"/>
</dbReference>
<dbReference type="Proteomes" id="UP001392437">
    <property type="component" value="Unassembled WGS sequence"/>
</dbReference>
<dbReference type="EMBL" id="JAQQWP010000009">
    <property type="protein sequence ID" value="KAK8100138.1"/>
    <property type="molecule type" value="Genomic_DNA"/>
</dbReference>
<dbReference type="GO" id="GO:0033215">
    <property type="term" value="P:reductive iron assimilation"/>
    <property type="evidence" value="ECO:0007669"/>
    <property type="project" value="TreeGrafter"/>
</dbReference>
<dbReference type="Pfam" id="PF00394">
    <property type="entry name" value="Cu-oxidase"/>
    <property type="match status" value="1"/>
</dbReference>
<keyword evidence="5" id="KW-0186">Copper</keyword>
<dbReference type="PANTHER" id="PTHR11709:SF361">
    <property type="entry name" value="IRON TRANSPORT MULTICOPPER OXIDASE FET3"/>
    <property type="match status" value="1"/>
</dbReference>
<feature type="domain" description="Plastocyanin-like" evidence="7">
    <location>
        <begin position="150"/>
        <end position="299"/>
    </location>
</feature>
<dbReference type="GO" id="GO:0004322">
    <property type="term" value="F:ferroxidase activity"/>
    <property type="evidence" value="ECO:0007669"/>
    <property type="project" value="TreeGrafter"/>
</dbReference>
<comment type="similarity">
    <text evidence="1">Belongs to the multicopper oxidase family.</text>
</comment>
<evidence type="ECO:0000313" key="11">
    <source>
        <dbReference type="Proteomes" id="UP001392437"/>
    </source>
</evidence>
<proteinExistence type="inferred from homology"/>